<dbReference type="AlphaFoldDB" id="A0AAD3RI16"/>
<evidence type="ECO:0000313" key="1">
    <source>
        <dbReference type="EMBL" id="GLD69873.1"/>
    </source>
</evidence>
<dbReference type="EMBL" id="BRZM01000295">
    <property type="protein sequence ID" value="GLD69873.1"/>
    <property type="molecule type" value="Genomic_DNA"/>
</dbReference>
<comment type="caution">
    <text evidence="1">The sequence shown here is derived from an EMBL/GenBank/DDBJ whole genome shotgun (WGS) entry which is preliminary data.</text>
</comment>
<accession>A0AAD3RI16</accession>
<name>A0AAD3RI16_LATJO</name>
<protein>
    <submittedName>
        <fullName evidence="1">Uncharacterized protein</fullName>
    </submittedName>
</protein>
<sequence>MGQLFSSEEELSQVKDAIGSVLYNAMLEGDAVPDLGVVHPRFLANHSESSDSRARLQEQLQQLQGDIGNRAPTYLKDLIGRLTTFSDEPRLAGLVGLVVTMVMDMAYTSSKRSSGVKGKSAGSSSCQQRVWELQEVMEEYLKRCRINLNDKNKLIQDSVRLEAQLSFTLTQLKTCMLGGDCDSR</sequence>
<gene>
    <name evidence="1" type="ORF">AKAME5_002119000</name>
</gene>
<keyword evidence="2" id="KW-1185">Reference proteome</keyword>
<reference evidence="1" key="1">
    <citation type="submission" date="2022-08" db="EMBL/GenBank/DDBJ databases">
        <title>Genome sequencing of akame (Lates japonicus).</title>
        <authorList>
            <person name="Hashiguchi Y."/>
            <person name="Takahashi H."/>
        </authorList>
    </citation>
    <scope>NUCLEOTIDE SEQUENCE</scope>
    <source>
        <strain evidence="1">Kochi</strain>
    </source>
</reference>
<organism evidence="1 2">
    <name type="scientific">Lates japonicus</name>
    <name type="common">Japanese lates</name>
    <dbReference type="NCBI Taxonomy" id="270547"/>
    <lineage>
        <taxon>Eukaryota</taxon>
        <taxon>Metazoa</taxon>
        <taxon>Chordata</taxon>
        <taxon>Craniata</taxon>
        <taxon>Vertebrata</taxon>
        <taxon>Euteleostomi</taxon>
        <taxon>Actinopterygii</taxon>
        <taxon>Neopterygii</taxon>
        <taxon>Teleostei</taxon>
        <taxon>Neoteleostei</taxon>
        <taxon>Acanthomorphata</taxon>
        <taxon>Carangaria</taxon>
        <taxon>Carangaria incertae sedis</taxon>
        <taxon>Centropomidae</taxon>
        <taxon>Lates</taxon>
    </lineage>
</organism>
<dbReference type="Proteomes" id="UP001279410">
    <property type="component" value="Unassembled WGS sequence"/>
</dbReference>
<evidence type="ECO:0000313" key="2">
    <source>
        <dbReference type="Proteomes" id="UP001279410"/>
    </source>
</evidence>
<proteinExistence type="predicted"/>